<keyword evidence="5" id="KW-0804">Transcription</keyword>
<gene>
    <name evidence="10" type="ORF">PVAND_007957</name>
</gene>
<dbReference type="EMBL" id="JADBJN010000002">
    <property type="protein sequence ID" value="KAG5678267.1"/>
    <property type="molecule type" value="Genomic_DNA"/>
</dbReference>
<feature type="domain" description="T-box" evidence="9">
    <location>
        <begin position="1"/>
        <end position="113"/>
    </location>
</feature>
<protein>
    <recommendedName>
        <fullName evidence="9">T-box domain-containing protein</fullName>
    </recommendedName>
</protein>
<keyword evidence="2" id="KW-0217">Developmental protein</keyword>
<dbReference type="GO" id="GO:0000785">
    <property type="term" value="C:chromatin"/>
    <property type="evidence" value="ECO:0007669"/>
    <property type="project" value="TreeGrafter"/>
</dbReference>
<dbReference type="PANTHER" id="PTHR11267:SF106">
    <property type="entry name" value="T-RELATED PROTEIN"/>
    <property type="match status" value="1"/>
</dbReference>
<reference evidence="10" key="1">
    <citation type="submission" date="2021-03" db="EMBL/GenBank/DDBJ databases">
        <title>Chromosome level genome of the anhydrobiotic midge Polypedilum vanderplanki.</title>
        <authorList>
            <person name="Yoshida Y."/>
            <person name="Kikawada T."/>
            <person name="Gusev O."/>
        </authorList>
    </citation>
    <scope>NUCLEOTIDE SEQUENCE</scope>
    <source>
        <strain evidence="10">NIAS01</strain>
        <tissue evidence="10">Whole body or cell culture</tissue>
    </source>
</reference>
<keyword evidence="3" id="KW-0805">Transcription regulation</keyword>
<keyword evidence="11" id="KW-1185">Reference proteome</keyword>
<evidence type="ECO:0000259" key="9">
    <source>
        <dbReference type="PROSITE" id="PS50252"/>
    </source>
</evidence>
<keyword evidence="4 7" id="KW-0238">DNA-binding</keyword>
<dbReference type="GO" id="GO:0001708">
    <property type="term" value="P:cell fate specification"/>
    <property type="evidence" value="ECO:0007669"/>
    <property type="project" value="TreeGrafter"/>
</dbReference>
<dbReference type="Proteomes" id="UP001107558">
    <property type="component" value="Chromosome 2"/>
</dbReference>
<dbReference type="SMART" id="SM00425">
    <property type="entry name" value="TBOX"/>
    <property type="match status" value="1"/>
</dbReference>
<keyword evidence="6 7" id="KW-0539">Nucleus</keyword>
<dbReference type="PRINTS" id="PR00937">
    <property type="entry name" value="TBOX"/>
</dbReference>
<dbReference type="GO" id="GO:0000981">
    <property type="term" value="F:DNA-binding transcription factor activity, RNA polymerase II-specific"/>
    <property type="evidence" value="ECO:0007669"/>
    <property type="project" value="TreeGrafter"/>
</dbReference>
<dbReference type="Gene3D" id="2.60.40.820">
    <property type="entry name" value="Transcription factor, T-box"/>
    <property type="match status" value="1"/>
</dbReference>
<evidence type="ECO:0000256" key="4">
    <source>
        <dbReference type="ARBA" id="ARBA00023125"/>
    </source>
</evidence>
<dbReference type="GO" id="GO:0045893">
    <property type="term" value="P:positive regulation of DNA-templated transcription"/>
    <property type="evidence" value="ECO:0007669"/>
    <property type="project" value="InterPro"/>
</dbReference>
<dbReference type="GO" id="GO:0005634">
    <property type="term" value="C:nucleus"/>
    <property type="evidence" value="ECO:0007669"/>
    <property type="project" value="UniProtKB-SubCell"/>
</dbReference>
<dbReference type="PROSITE" id="PS01264">
    <property type="entry name" value="TBOX_2"/>
    <property type="match status" value="1"/>
</dbReference>
<dbReference type="InterPro" id="IPR008967">
    <property type="entry name" value="p53-like_TF_DNA-bd_sf"/>
</dbReference>
<evidence type="ECO:0000256" key="7">
    <source>
        <dbReference type="PROSITE-ProRule" id="PRU00201"/>
    </source>
</evidence>
<evidence type="ECO:0000313" key="10">
    <source>
        <dbReference type="EMBL" id="KAG5678267.1"/>
    </source>
</evidence>
<name>A0A9J6C909_POLVA</name>
<feature type="region of interest" description="Disordered" evidence="8">
    <location>
        <begin position="156"/>
        <end position="209"/>
    </location>
</feature>
<dbReference type="PROSITE" id="PS50252">
    <property type="entry name" value="TBOX_3"/>
    <property type="match status" value="1"/>
</dbReference>
<accession>A0A9J6C909</accession>
<evidence type="ECO:0000256" key="8">
    <source>
        <dbReference type="SAM" id="MobiDB-lite"/>
    </source>
</evidence>
<dbReference type="Pfam" id="PF00907">
    <property type="entry name" value="T-box"/>
    <property type="match status" value="1"/>
</dbReference>
<evidence type="ECO:0000256" key="3">
    <source>
        <dbReference type="ARBA" id="ARBA00023015"/>
    </source>
</evidence>
<organism evidence="10 11">
    <name type="scientific">Polypedilum vanderplanki</name>
    <name type="common">Sleeping chironomid midge</name>
    <dbReference type="NCBI Taxonomy" id="319348"/>
    <lineage>
        <taxon>Eukaryota</taxon>
        <taxon>Metazoa</taxon>
        <taxon>Ecdysozoa</taxon>
        <taxon>Arthropoda</taxon>
        <taxon>Hexapoda</taxon>
        <taxon>Insecta</taxon>
        <taxon>Pterygota</taxon>
        <taxon>Neoptera</taxon>
        <taxon>Endopterygota</taxon>
        <taxon>Diptera</taxon>
        <taxon>Nematocera</taxon>
        <taxon>Chironomoidea</taxon>
        <taxon>Chironomidae</taxon>
        <taxon>Chironominae</taxon>
        <taxon>Polypedilum</taxon>
        <taxon>Polypedilum</taxon>
    </lineage>
</organism>
<feature type="region of interest" description="Disordered" evidence="8">
    <location>
        <begin position="243"/>
        <end position="275"/>
    </location>
</feature>
<comment type="caution">
    <text evidence="7">Lacks conserved residue(s) required for the propagation of feature annotation.</text>
</comment>
<dbReference type="PRINTS" id="PR00938">
    <property type="entry name" value="BRACHYURY"/>
</dbReference>
<dbReference type="InterPro" id="IPR002070">
    <property type="entry name" value="TF_Brachyury"/>
</dbReference>
<dbReference type="InterPro" id="IPR001699">
    <property type="entry name" value="TF_T-box"/>
</dbReference>
<comment type="caution">
    <text evidence="10">The sequence shown here is derived from an EMBL/GenBank/DDBJ whole genome shotgun (WGS) entry which is preliminary data.</text>
</comment>
<dbReference type="InterPro" id="IPR036960">
    <property type="entry name" value="T-box_sf"/>
</dbReference>
<feature type="compositionally biased region" description="Low complexity" evidence="8">
    <location>
        <begin position="258"/>
        <end position="275"/>
    </location>
</feature>
<dbReference type="PANTHER" id="PTHR11267">
    <property type="entry name" value="T-BOX PROTEIN-RELATED"/>
    <property type="match status" value="1"/>
</dbReference>
<dbReference type="InterPro" id="IPR046360">
    <property type="entry name" value="T-box_DNA-bd"/>
</dbReference>
<dbReference type="SUPFAM" id="SSF49417">
    <property type="entry name" value="p53-like transcription factors"/>
    <property type="match status" value="1"/>
</dbReference>
<evidence type="ECO:0000313" key="11">
    <source>
        <dbReference type="Proteomes" id="UP001107558"/>
    </source>
</evidence>
<dbReference type="GO" id="GO:0000978">
    <property type="term" value="F:RNA polymerase II cis-regulatory region sequence-specific DNA binding"/>
    <property type="evidence" value="ECO:0007669"/>
    <property type="project" value="InterPro"/>
</dbReference>
<dbReference type="InterPro" id="IPR018186">
    <property type="entry name" value="TF_T-box_CS"/>
</dbReference>
<evidence type="ECO:0000256" key="5">
    <source>
        <dbReference type="ARBA" id="ARBA00023163"/>
    </source>
</evidence>
<dbReference type="GO" id="GO:0003007">
    <property type="term" value="P:heart morphogenesis"/>
    <property type="evidence" value="ECO:0007669"/>
    <property type="project" value="TreeGrafter"/>
</dbReference>
<evidence type="ECO:0000256" key="2">
    <source>
        <dbReference type="ARBA" id="ARBA00022473"/>
    </source>
</evidence>
<feature type="compositionally biased region" description="Polar residues" evidence="8">
    <location>
        <begin position="185"/>
        <end position="209"/>
    </location>
</feature>
<evidence type="ECO:0000256" key="1">
    <source>
        <dbReference type="ARBA" id="ARBA00004123"/>
    </source>
</evidence>
<evidence type="ECO:0000256" key="6">
    <source>
        <dbReference type="ARBA" id="ARBA00023242"/>
    </source>
</evidence>
<proteinExistence type="predicted"/>
<comment type="subcellular location">
    <subcellularLocation>
        <location evidence="1 7">Nucleus</location>
    </subcellularLocation>
</comment>
<dbReference type="AlphaFoldDB" id="A0A9J6C909"/>
<feature type="compositionally biased region" description="Low complexity" evidence="8">
    <location>
        <begin position="156"/>
        <end position="165"/>
    </location>
</feature>
<dbReference type="OrthoDB" id="7442607at2759"/>
<dbReference type="GO" id="GO:0001707">
    <property type="term" value="P:mesoderm formation"/>
    <property type="evidence" value="ECO:0007669"/>
    <property type="project" value="TreeGrafter"/>
</dbReference>
<sequence>MQVPGGKAEAAPQHPIYIHPESPNFGAHWMKEPISFAKVKLTNKTNGNGQIMLNSLHKYEPRVHLVRVGSEHRPMVVTFPFPETQFIAVTAYQNEEVTSLKIKYNPFAKAFLDAKERPDSIYNRESSVCGGWYFPNTFSTSSPSTYTSSEKYTATATASNKTTSYRTAPYTTQKPTPVRAITKHSPPTNHSPQYNQSSTPNYTILENTNSSFGAYQPSSAWQPSTTTSGSSYWTNQINSSNNILSTSSPTHSGIQNISPTRSPSSPYATPSPSATYHHLTTQNQQAASAEYQGNASPHYITQAQTTPPVVPVPQTHQLYYPTSLSPSHQIYSNVGFSNFSYATGWHGTADYGLFQNSYHYQPAEYIPLINDASAYNQPSDVTNTTTANTLENSEKSSQQQYETLTQANVYQTERNTQEISRSPVHAANNNNNLVFVKKNWPPLTEATTS</sequence>